<dbReference type="KEGG" id="aalt:CC77DRAFT_951496"/>
<evidence type="ECO:0000313" key="6">
    <source>
        <dbReference type="Proteomes" id="UP000077248"/>
    </source>
</evidence>
<feature type="domain" description="Helicase C-terminal" evidence="4">
    <location>
        <begin position="1"/>
        <end position="122"/>
    </location>
</feature>
<comment type="similarity">
    <text evidence="1">Belongs to the helicase family. RecQ subfamily.</text>
</comment>
<accession>A0A177D2E8</accession>
<evidence type="ECO:0000313" key="5">
    <source>
        <dbReference type="EMBL" id="OAG13199.1"/>
    </source>
</evidence>
<sequence length="158" mass="17249">KGVVYCKSKPQCEAIAEELRCAHYHADVVDRGDQLQEWVERGGIIVATSALGTGVDFAGIVYILHVGMPWSMSDFAQASGRGGRGGEQFDVVVLVEHGEVEKAIEREKDEIDVLAIGQFLIGSRCRRELMSSYLDQRGVSCRDIEAAGCDRCGEGEEV</sequence>
<evidence type="ECO:0000259" key="4">
    <source>
        <dbReference type="PROSITE" id="PS51194"/>
    </source>
</evidence>
<dbReference type="SMART" id="SM00490">
    <property type="entry name" value="HELICc"/>
    <property type="match status" value="1"/>
</dbReference>
<dbReference type="GO" id="GO:0009378">
    <property type="term" value="F:four-way junction helicase activity"/>
    <property type="evidence" value="ECO:0007669"/>
    <property type="project" value="TreeGrafter"/>
</dbReference>
<evidence type="ECO:0000256" key="3">
    <source>
        <dbReference type="ARBA" id="ARBA00034808"/>
    </source>
</evidence>
<dbReference type="VEuPathDB" id="FungiDB:CC77DRAFT_951496"/>
<dbReference type="Pfam" id="PF00271">
    <property type="entry name" value="Helicase_C"/>
    <property type="match status" value="1"/>
</dbReference>
<dbReference type="GO" id="GO:0005694">
    <property type="term" value="C:chromosome"/>
    <property type="evidence" value="ECO:0007669"/>
    <property type="project" value="TreeGrafter"/>
</dbReference>
<dbReference type="SUPFAM" id="SSF52540">
    <property type="entry name" value="P-loop containing nucleoside triphosphate hydrolases"/>
    <property type="match status" value="1"/>
</dbReference>
<dbReference type="Proteomes" id="UP000077248">
    <property type="component" value="Unassembled WGS sequence"/>
</dbReference>
<reference evidence="5 6" key="1">
    <citation type="submission" date="2016-05" db="EMBL/GenBank/DDBJ databases">
        <title>Comparative analysis of secretome profiles of manganese(II)-oxidizing ascomycete fungi.</title>
        <authorList>
            <consortium name="DOE Joint Genome Institute"/>
            <person name="Zeiner C.A."/>
            <person name="Purvine S.O."/>
            <person name="Zink E.M."/>
            <person name="Wu S."/>
            <person name="Pasa-Tolic L."/>
            <person name="Chaput D.L."/>
            <person name="Haridas S."/>
            <person name="Grigoriev I.V."/>
            <person name="Santelli C.M."/>
            <person name="Hansel C.M."/>
        </authorList>
    </citation>
    <scope>NUCLEOTIDE SEQUENCE [LARGE SCALE GENOMIC DNA]</scope>
    <source>
        <strain evidence="5 6">SRC1lrK2f</strain>
    </source>
</reference>
<comment type="catalytic activity">
    <reaction evidence="2">
        <text>Couples ATP hydrolysis with the unwinding of duplex DNA by translocating in the 3'-5' direction.</text>
        <dbReference type="EC" id="5.6.2.4"/>
    </reaction>
</comment>
<protein>
    <recommendedName>
        <fullName evidence="3">DNA 3'-5' helicase</fullName>
        <ecNumber evidence="3">5.6.2.4</ecNumber>
    </recommendedName>
</protein>
<dbReference type="EMBL" id="KV441533">
    <property type="protein sequence ID" value="OAG13199.1"/>
    <property type="molecule type" value="Genomic_DNA"/>
</dbReference>
<evidence type="ECO:0000256" key="1">
    <source>
        <dbReference type="ARBA" id="ARBA00005446"/>
    </source>
</evidence>
<dbReference type="AlphaFoldDB" id="A0A177D2E8"/>
<dbReference type="GeneID" id="29120979"/>
<dbReference type="InterPro" id="IPR027417">
    <property type="entry name" value="P-loop_NTPase"/>
</dbReference>
<dbReference type="PROSITE" id="PS51194">
    <property type="entry name" value="HELICASE_CTER"/>
    <property type="match status" value="1"/>
</dbReference>
<dbReference type="GO" id="GO:0005737">
    <property type="term" value="C:cytoplasm"/>
    <property type="evidence" value="ECO:0007669"/>
    <property type="project" value="TreeGrafter"/>
</dbReference>
<evidence type="ECO:0000256" key="2">
    <source>
        <dbReference type="ARBA" id="ARBA00034617"/>
    </source>
</evidence>
<dbReference type="InterPro" id="IPR001650">
    <property type="entry name" value="Helicase_C-like"/>
</dbReference>
<proteinExistence type="inferred from homology"/>
<feature type="non-terminal residue" evidence="5">
    <location>
        <position position="1"/>
    </location>
</feature>
<dbReference type="EC" id="5.6.2.4" evidence="3"/>
<dbReference type="STRING" id="5599.A0A177D2E8"/>
<dbReference type="OMA" id="ELRCAHY"/>
<dbReference type="Gene3D" id="3.40.50.300">
    <property type="entry name" value="P-loop containing nucleotide triphosphate hydrolases"/>
    <property type="match status" value="1"/>
</dbReference>
<organism evidence="5 6">
    <name type="scientific">Alternaria alternata</name>
    <name type="common">Alternaria rot fungus</name>
    <name type="synonym">Torula alternata</name>
    <dbReference type="NCBI Taxonomy" id="5599"/>
    <lineage>
        <taxon>Eukaryota</taxon>
        <taxon>Fungi</taxon>
        <taxon>Dikarya</taxon>
        <taxon>Ascomycota</taxon>
        <taxon>Pezizomycotina</taxon>
        <taxon>Dothideomycetes</taxon>
        <taxon>Pleosporomycetidae</taxon>
        <taxon>Pleosporales</taxon>
        <taxon>Pleosporineae</taxon>
        <taxon>Pleosporaceae</taxon>
        <taxon>Alternaria</taxon>
        <taxon>Alternaria sect. Alternaria</taxon>
        <taxon>Alternaria alternata complex</taxon>
    </lineage>
</organism>
<dbReference type="GO" id="GO:0016787">
    <property type="term" value="F:hydrolase activity"/>
    <property type="evidence" value="ECO:0007669"/>
    <property type="project" value="UniProtKB-KW"/>
</dbReference>
<dbReference type="GO" id="GO:0000724">
    <property type="term" value="P:double-strand break repair via homologous recombination"/>
    <property type="evidence" value="ECO:0007669"/>
    <property type="project" value="TreeGrafter"/>
</dbReference>
<dbReference type="PANTHER" id="PTHR13710">
    <property type="entry name" value="DNA HELICASE RECQ FAMILY MEMBER"/>
    <property type="match status" value="1"/>
</dbReference>
<dbReference type="GO" id="GO:0043138">
    <property type="term" value="F:3'-5' DNA helicase activity"/>
    <property type="evidence" value="ECO:0007669"/>
    <property type="project" value="UniProtKB-EC"/>
</dbReference>
<dbReference type="PANTHER" id="PTHR13710:SF154">
    <property type="entry name" value="RECQ HELICASE, PUTATIVE (AFU_ORTHOLOGUE AFUA_6G14720)-RELATED"/>
    <property type="match status" value="1"/>
</dbReference>
<gene>
    <name evidence="5" type="ORF">CC77DRAFT_951496</name>
</gene>
<keyword evidence="6" id="KW-1185">Reference proteome</keyword>
<keyword evidence="5" id="KW-0378">Hydrolase</keyword>
<name>A0A177D2E8_ALTAL</name>
<dbReference type="RefSeq" id="XP_018378620.1">
    <property type="nucleotide sequence ID" value="XM_018535385.1"/>
</dbReference>